<accession>T1C953</accession>
<proteinExistence type="predicted"/>
<dbReference type="AlphaFoldDB" id="T1C953"/>
<gene>
    <name evidence="1" type="ORF">B2A_02658</name>
</gene>
<comment type="caution">
    <text evidence="1">The sequence shown here is derived from an EMBL/GenBank/DDBJ whole genome shotgun (WGS) entry which is preliminary data.</text>
</comment>
<dbReference type="EMBL" id="AUZZ01001806">
    <property type="protein sequence ID" value="EQD62820.1"/>
    <property type="molecule type" value="Genomic_DNA"/>
</dbReference>
<organism evidence="1">
    <name type="scientific">mine drainage metagenome</name>
    <dbReference type="NCBI Taxonomy" id="410659"/>
    <lineage>
        <taxon>unclassified sequences</taxon>
        <taxon>metagenomes</taxon>
        <taxon>ecological metagenomes</taxon>
    </lineage>
</organism>
<evidence type="ECO:0000313" key="1">
    <source>
        <dbReference type="EMBL" id="EQD62820.1"/>
    </source>
</evidence>
<feature type="non-terminal residue" evidence="1">
    <location>
        <position position="1"/>
    </location>
</feature>
<dbReference type="Gene3D" id="3.30.360.10">
    <property type="entry name" value="Dihydrodipicolinate Reductase, domain 2"/>
    <property type="match status" value="1"/>
</dbReference>
<protein>
    <recommendedName>
        <fullName evidence="2">Gfo/Idh/MocA family oxidoreductase</fullName>
    </recommendedName>
</protein>
<reference evidence="1" key="2">
    <citation type="journal article" date="2014" name="ISME J.">
        <title>Microbial stratification in low pH oxic and suboxic macroscopic growths along an acid mine drainage.</title>
        <authorList>
            <person name="Mendez-Garcia C."/>
            <person name="Mesa V."/>
            <person name="Sprenger R.R."/>
            <person name="Richter M."/>
            <person name="Diez M.S."/>
            <person name="Solano J."/>
            <person name="Bargiela R."/>
            <person name="Golyshina O.V."/>
            <person name="Manteca A."/>
            <person name="Ramos J.L."/>
            <person name="Gallego J.R."/>
            <person name="Llorente I."/>
            <person name="Martins Dos Santos V.A."/>
            <person name="Jensen O.N."/>
            <person name="Pelaez A.I."/>
            <person name="Sanchez J."/>
            <person name="Ferrer M."/>
        </authorList>
    </citation>
    <scope>NUCLEOTIDE SEQUENCE</scope>
</reference>
<name>T1C953_9ZZZZ</name>
<sequence>AESGAGRVALKAEIESFLECIRTGKPPVVSGEDGLMALDTAMRITEQVNESLAARQLTERSAHG</sequence>
<reference evidence="1" key="1">
    <citation type="submission" date="2013-08" db="EMBL/GenBank/DDBJ databases">
        <authorList>
            <person name="Mendez C."/>
            <person name="Richter M."/>
            <person name="Ferrer M."/>
            <person name="Sanchez J."/>
        </authorList>
    </citation>
    <scope>NUCLEOTIDE SEQUENCE</scope>
</reference>
<evidence type="ECO:0008006" key="2">
    <source>
        <dbReference type="Google" id="ProtNLM"/>
    </source>
</evidence>